<dbReference type="PANTHER" id="PTHR43738:SF3">
    <property type="entry name" value="ABC TRANSPORTER PERMEASE"/>
    <property type="match status" value="1"/>
</dbReference>
<feature type="transmembrane region" description="Helical" evidence="6">
    <location>
        <begin position="309"/>
        <end position="335"/>
    </location>
</feature>
<sequence>MNLGHLVVRNVFRNKVRLALTVLGAAVAVMTFITLRTALRSWTVAQEFAQKDRLMTRHKVTFVLPLPKRYAEDVANAKGADGRPLVRAVTYANWFGGREPNHPNEFFASIAVDGKTYFEVYDDVHVPKDQYDAFLKDRSGAIVGKGLADKFGWKVGDRITLESPLYPAPEGAGWTFTVSGIYTAAPHVGQQTFLFHWQRLDDTLPSERRNMIGWITSRTTDPDGAVKASVALDRIFGERDVQTVSQDERTFNTGFIGMISSVLDVLSVLSLVILAIMGLILANAVGMSTRERTSEYAALKAVGFKPRHIAFIVAGEAALVGFLGGLVGLVLSYLVVDRGVGKFFEENMTQFFPVFRVDGSTLAMALVVAIALGLCASLQPAIRASRLRVTEALRRVA</sequence>
<organism evidence="9 10">
    <name type="scientific">Pendulispora brunnea</name>
    <dbReference type="NCBI Taxonomy" id="2905690"/>
    <lineage>
        <taxon>Bacteria</taxon>
        <taxon>Pseudomonadati</taxon>
        <taxon>Myxococcota</taxon>
        <taxon>Myxococcia</taxon>
        <taxon>Myxococcales</taxon>
        <taxon>Sorangiineae</taxon>
        <taxon>Pendulisporaceae</taxon>
        <taxon>Pendulispora</taxon>
    </lineage>
</organism>
<evidence type="ECO:0000256" key="5">
    <source>
        <dbReference type="ARBA" id="ARBA00023136"/>
    </source>
</evidence>
<evidence type="ECO:0000256" key="3">
    <source>
        <dbReference type="ARBA" id="ARBA00022692"/>
    </source>
</evidence>
<evidence type="ECO:0000256" key="4">
    <source>
        <dbReference type="ARBA" id="ARBA00022989"/>
    </source>
</evidence>
<reference evidence="9 10" key="1">
    <citation type="submission" date="2021-12" db="EMBL/GenBank/DDBJ databases">
        <title>Discovery of the Pendulisporaceae a myxobacterial family with distinct sporulation behavior and unique specialized metabolism.</title>
        <authorList>
            <person name="Garcia R."/>
            <person name="Popoff A."/>
            <person name="Bader C.D."/>
            <person name="Loehr J."/>
            <person name="Walesch S."/>
            <person name="Walt C."/>
            <person name="Boldt J."/>
            <person name="Bunk B."/>
            <person name="Haeckl F.J.F.P.J."/>
            <person name="Gunesch A.P."/>
            <person name="Birkelbach J."/>
            <person name="Nuebel U."/>
            <person name="Pietschmann T."/>
            <person name="Bach T."/>
            <person name="Mueller R."/>
        </authorList>
    </citation>
    <scope>NUCLEOTIDE SEQUENCE [LARGE SCALE GENOMIC DNA]</scope>
    <source>
        <strain evidence="9 10">MSr12523</strain>
    </source>
</reference>
<feature type="domain" description="MacB-like periplasmic core" evidence="8">
    <location>
        <begin position="19"/>
        <end position="221"/>
    </location>
</feature>
<dbReference type="Pfam" id="PF02687">
    <property type="entry name" value="FtsX"/>
    <property type="match status" value="1"/>
</dbReference>
<dbReference type="RefSeq" id="WP_394850219.1">
    <property type="nucleotide sequence ID" value="NZ_CP089982.1"/>
</dbReference>
<evidence type="ECO:0000256" key="1">
    <source>
        <dbReference type="ARBA" id="ARBA00004651"/>
    </source>
</evidence>
<evidence type="ECO:0000259" key="7">
    <source>
        <dbReference type="Pfam" id="PF02687"/>
    </source>
</evidence>
<evidence type="ECO:0000259" key="8">
    <source>
        <dbReference type="Pfam" id="PF12704"/>
    </source>
</evidence>
<dbReference type="Proteomes" id="UP001379533">
    <property type="component" value="Chromosome"/>
</dbReference>
<protein>
    <submittedName>
        <fullName evidence="9">FtsX-like permease family protein</fullName>
    </submittedName>
</protein>
<dbReference type="InterPro" id="IPR051125">
    <property type="entry name" value="ABC-4/HrtB_transporter"/>
</dbReference>
<evidence type="ECO:0000256" key="6">
    <source>
        <dbReference type="SAM" id="Phobius"/>
    </source>
</evidence>
<dbReference type="PANTHER" id="PTHR43738">
    <property type="entry name" value="ABC TRANSPORTER, MEMBRANE PROTEIN"/>
    <property type="match status" value="1"/>
</dbReference>
<dbReference type="Pfam" id="PF12704">
    <property type="entry name" value="MacB_PCD"/>
    <property type="match status" value="1"/>
</dbReference>
<feature type="transmembrane region" description="Helical" evidence="6">
    <location>
        <begin position="355"/>
        <end position="378"/>
    </location>
</feature>
<keyword evidence="3 6" id="KW-0812">Transmembrane</keyword>
<keyword evidence="10" id="KW-1185">Reference proteome</keyword>
<comment type="subcellular location">
    <subcellularLocation>
        <location evidence="1">Cell membrane</location>
        <topology evidence="1">Multi-pass membrane protein</topology>
    </subcellularLocation>
</comment>
<keyword evidence="5 6" id="KW-0472">Membrane</keyword>
<gene>
    <name evidence="9" type="ORF">LZC95_22525</name>
</gene>
<name>A0ABZ2KPS5_9BACT</name>
<evidence type="ECO:0000256" key="2">
    <source>
        <dbReference type="ARBA" id="ARBA00022475"/>
    </source>
</evidence>
<accession>A0ABZ2KPS5</accession>
<feature type="domain" description="ABC3 transporter permease C-terminal" evidence="7">
    <location>
        <begin position="268"/>
        <end position="387"/>
    </location>
</feature>
<feature type="transmembrane region" description="Helical" evidence="6">
    <location>
        <begin position="265"/>
        <end position="288"/>
    </location>
</feature>
<keyword evidence="4 6" id="KW-1133">Transmembrane helix</keyword>
<evidence type="ECO:0000313" key="9">
    <source>
        <dbReference type="EMBL" id="WXA99580.1"/>
    </source>
</evidence>
<proteinExistence type="predicted"/>
<evidence type="ECO:0000313" key="10">
    <source>
        <dbReference type="Proteomes" id="UP001379533"/>
    </source>
</evidence>
<dbReference type="InterPro" id="IPR025857">
    <property type="entry name" value="MacB_PCD"/>
</dbReference>
<dbReference type="EMBL" id="CP089982">
    <property type="protein sequence ID" value="WXA99580.1"/>
    <property type="molecule type" value="Genomic_DNA"/>
</dbReference>
<dbReference type="InterPro" id="IPR003838">
    <property type="entry name" value="ABC3_permease_C"/>
</dbReference>
<keyword evidence="2" id="KW-1003">Cell membrane</keyword>